<dbReference type="EMBL" id="CP129118">
    <property type="protein sequence ID" value="WOV87034.1"/>
    <property type="molecule type" value="Genomic_DNA"/>
</dbReference>
<reference evidence="1 2" key="1">
    <citation type="submission" date="2023-06" db="EMBL/GenBank/DDBJ databases">
        <title>Sporosarcina sp. nov., isolated from Korean tranditional fermented seafood 'Jeotgal'.</title>
        <authorList>
            <person name="Yang A.I."/>
            <person name="Shin N.-R."/>
        </authorList>
    </citation>
    <scope>NUCLEOTIDE SEQUENCE [LARGE SCALE GENOMIC DNA]</scope>
    <source>
        <strain evidence="1 2">T2O-4</strain>
    </source>
</reference>
<accession>A0ABZ0L6P1</accession>
<name>A0ABZ0L6P1_9BACL</name>
<protein>
    <recommendedName>
        <fullName evidence="3">DUF4085 family protein</fullName>
    </recommendedName>
</protein>
<proteinExistence type="predicted"/>
<dbReference type="Proteomes" id="UP001303902">
    <property type="component" value="Chromosome"/>
</dbReference>
<evidence type="ECO:0008006" key="3">
    <source>
        <dbReference type="Google" id="ProtNLM"/>
    </source>
</evidence>
<sequence length="161" mass="18955">MNYLSYDAHVALNMNCTSEKDLQRLEEMWSENAKAYRNVFETLVNRLPTPVFDRFSSWGFHDYKLVKVEVHHTSLLHTEIAFTLSGSDEWILRFKDTSFFQFRHHNYHNERPVFNRKHDDWLFEEFLSVDDATLSFEVVFSSGGSMLIHFPDGAVSIAKVK</sequence>
<gene>
    <name evidence="1" type="ORF">QWT69_14325</name>
</gene>
<organism evidence="1 2">
    <name type="scientific">Sporosarcina oncorhynchi</name>
    <dbReference type="NCBI Taxonomy" id="3056444"/>
    <lineage>
        <taxon>Bacteria</taxon>
        <taxon>Bacillati</taxon>
        <taxon>Bacillota</taxon>
        <taxon>Bacilli</taxon>
        <taxon>Bacillales</taxon>
        <taxon>Caryophanaceae</taxon>
        <taxon>Sporosarcina</taxon>
    </lineage>
</organism>
<evidence type="ECO:0000313" key="1">
    <source>
        <dbReference type="EMBL" id="WOV87034.1"/>
    </source>
</evidence>
<dbReference type="RefSeq" id="WP_317966746.1">
    <property type="nucleotide sequence ID" value="NZ_CP129118.1"/>
</dbReference>
<keyword evidence="2" id="KW-1185">Reference proteome</keyword>
<evidence type="ECO:0000313" key="2">
    <source>
        <dbReference type="Proteomes" id="UP001303902"/>
    </source>
</evidence>